<dbReference type="RefSeq" id="WP_010682425.1">
    <property type="nucleotide sequence ID" value="NZ_CP043538.1"/>
</dbReference>
<reference evidence="2 3" key="1">
    <citation type="journal article" date="2012" name="Genet. Mol. Biol.">
        <title>Analysis of 16S rRNA and mxaF genes revealing insights into Methylobacterium niche-specific plant association.</title>
        <authorList>
            <person name="Dourado M.N."/>
            <person name="Andreote F.D."/>
            <person name="Dini-Andreote F."/>
            <person name="Conti R."/>
            <person name="Araujo J.M."/>
            <person name="Araujo W.L."/>
        </authorList>
    </citation>
    <scope>NUCLEOTIDE SEQUENCE [LARGE SCALE GENOMIC DNA]</scope>
    <source>
        <strain evidence="2 3">SR1.6/6</strain>
    </source>
</reference>
<evidence type="ECO:0000313" key="2">
    <source>
        <dbReference type="EMBL" id="QGY02972.1"/>
    </source>
</evidence>
<sequence length="254" mass="27443">MPTPPFFPDLDREPHPQAAAAAARYLSAVDEMLPGLVTGFHVVGSAALDDFVPGRCDLDFVAVVARRPDGEVLDRLAGLHAALAGSGSPALDGTYVARPDWQGQQAEGPAVRDGRFEPRSRHRRRPVDRLALAEHALTLRGPAPGWRDVPEIDGWAAGALDAMRISAADLEVDEAVLGACRLHYLLALRRIPSKSEAGLYGLISFEGHWRRIIDEALRLRRSPRAPALYGDEGERRRDALAFVGAAARDGLSVA</sequence>
<reference evidence="2 3" key="2">
    <citation type="journal article" date="2013" name="Genome Announc.">
        <title>Draft Genome Sequence of Methylobacterium mesophilicum Strain SR1.6/6, Isolated from Citrus sinensis.</title>
        <authorList>
            <person name="Marinho Almeida D."/>
            <person name="Dini-Andreote F."/>
            <person name="Camargo Neves A.A."/>
            <person name="Juca Ramos R.T."/>
            <person name="Andreote F.D."/>
            <person name="Carneiro A.R."/>
            <person name="Oliveira de Souza Lima A."/>
            <person name="Caracciolo Gomes de Sa P.H."/>
            <person name="Ribeiro Barbosa M.S."/>
            <person name="Araujo W.L."/>
            <person name="Silva A."/>
        </authorList>
    </citation>
    <scope>NUCLEOTIDE SEQUENCE [LARGE SCALE GENOMIC DNA]</scope>
    <source>
        <strain evidence="2 3">SR1.6/6</strain>
    </source>
</reference>
<evidence type="ECO:0000313" key="3">
    <source>
        <dbReference type="Proteomes" id="UP000012488"/>
    </source>
</evidence>
<feature type="compositionally biased region" description="Basic and acidic residues" evidence="1">
    <location>
        <begin position="110"/>
        <end position="119"/>
    </location>
</feature>
<gene>
    <name evidence="2" type="ORF">MMSR116_14595</name>
</gene>
<dbReference type="OrthoDB" id="4066793at2"/>
<name>A0A6B9FLT8_9HYPH</name>
<proteinExistence type="predicted"/>
<organism evidence="2 3">
    <name type="scientific">Methylobacterium mesophilicum SR1.6/6</name>
    <dbReference type="NCBI Taxonomy" id="908290"/>
    <lineage>
        <taxon>Bacteria</taxon>
        <taxon>Pseudomonadati</taxon>
        <taxon>Pseudomonadota</taxon>
        <taxon>Alphaproteobacteria</taxon>
        <taxon>Hyphomicrobiales</taxon>
        <taxon>Methylobacteriaceae</taxon>
        <taxon>Methylobacterium</taxon>
    </lineage>
</organism>
<accession>A0A6B9FLT8</accession>
<dbReference type="AlphaFoldDB" id="A0A6B9FLT8"/>
<feature type="region of interest" description="Disordered" evidence="1">
    <location>
        <begin position="102"/>
        <end position="123"/>
    </location>
</feature>
<dbReference type="Proteomes" id="UP000012488">
    <property type="component" value="Chromosome"/>
</dbReference>
<evidence type="ECO:0000256" key="1">
    <source>
        <dbReference type="SAM" id="MobiDB-lite"/>
    </source>
</evidence>
<dbReference type="KEGG" id="mmes:MMSR116_14595"/>
<dbReference type="EMBL" id="CP043538">
    <property type="protein sequence ID" value="QGY02972.1"/>
    <property type="molecule type" value="Genomic_DNA"/>
</dbReference>
<protein>
    <submittedName>
        <fullName evidence="2">DNA polymerase subunit beta</fullName>
    </submittedName>
</protein>